<feature type="transmembrane region" description="Helical" evidence="3">
    <location>
        <begin position="197"/>
        <end position="217"/>
    </location>
</feature>
<evidence type="ECO:0000259" key="4">
    <source>
        <dbReference type="Pfam" id="PF00892"/>
    </source>
</evidence>
<dbReference type="PANTHER" id="PTHR22911">
    <property type="entry name" value="ACYL-MALONYL CONDENSING ENZYME-RELATED"/>
    <property type="match status" value="1"/>
</dbReference>
<feature type="transmembrane region" description="Helical" evidence="3">
    <location>
        <begin position="110"/>
        <end position="132"/>
    </location>
</feature>
<evidence type="ECO:0000256" key="2">
    <source>
        <dbReference type="ARBA" id="ARBA00007362"/>
    </source>
</evidence>
<evidence type="ECO:0000256" key="3">
    <source>
        <dbReference type="SAM" id="Phobius"/>
    </source>
</evidence>
<dbReference type="Pfam" id="PF00892">
    <property type="entry name" value="EamA"/>
    <property type="match status" value="2"/>
</dbReference>
<keyword evidence="3" id="KW-1133">Transmembrane helix</keyword>
<reference evidence="5 6" key="1">
    <citation type="submission" date="2016-10" db="EMBL/GenBank/DDBJ databases">
        <authorList>
            <person name="de Groot N.N."/>
        </authorList>
    </citation>
    <scope>NUCLEOTIDE SEQUENCE [LARGE SCALE GENOMIC DNA]</scope>
    <source>
        <strain evidence="5 6">CGMCC 1.10239</strain>
    </source>
</reference>
<accession>A0A1G9KCC5</accession>
<proteinExistence type="inferred from homology"/>
<dbReference type="GO" id="GO:0016020">
    <property type="term" value="C:membrane"/>
    <property type="evidence" value="ECO:0007669"/>
    <property type="project" value="InterPro"/>
</dbReference>
<name>A0A1G9KCC5_9BACL</name>
<feature type="transmembrane region" description="Helical" evidence="3">
    <location>
        <begin position="285"/>
        <end position="302"/>
    </location>
</feature>
<evidence type="ECO:0000256" key="1">
    <source>
        <dbReference type="ARBA" id="ARBA00004127"/>
    </source>
</evidence>
<comment type="subcellular location">
    <subcellularLocation>
        <location evidence="1">Endomembrane system</location>
        <topology evidence="1">Multi-pass membrane protein</topology>
    </subcellularLocation>
</comment>
<gene>
    <name evidence="5" type="ORF">SAMN05216191_103207</name>
</gene>
<evidence type="ECO:0000313" key="6">
    <source>
        <dbReference type="Proteomes" id="UP000182783"/>
    </source>
</evidence>
<dbReference type="EMBL" id="FNGM01000003">
    <property type="protein sequence ID" value="SDL47252.1"/>
    <property type="molecule type" value="Genomic_DNA"/>
</dbReference>
<dbReference type="InterPro" id="IPR037185">
    <property type="entry name" value="EmrE-like"/>
</dbReference>
<feature type="transmembrane region" description="Helical" evidence="3">
    <location>
        <begin position="263"/>
        <end position="279"/>
    </location>
</feature>
<feature type="domain" description="EamA" evidence="4">
    <location>
        <begin position="167"/>
        <end position="300"/>
    </location>
</feature>
<evidence type="ECO:0000313" key="5">
    <source>
        <dbReference type="EMBL" id="SDL47252.1"/>
    </source>
</evidence>
<dbReference type="Proteomes" id="UP000182783">
    <property type="component" value="Unassembled WGS sequence"/>
</dbReference>
<dbReference type="InterPro" id="IPR000620">
    <property type="entry name" value="EamA_dom"/>
</dbReference>
<dbReference type="AlphaFoldDB" id="A0A1G9KCC5"/>
<keyword evidence="3" id="KW-0812">Transmembrane</keyword>
<feature type="domain" description="EamA" evidence="4">
    <location>
        <begin position="27"/>
        <end position="155"/>
    </location>
</feature>
<feature type="transmembrane region" description="Helical" evidence="3">
    <location>
        <begin position="84"/>
        <end position="104"/>
    </location>
</feature>
<feature type="transmembrane region" description="Helical" evidence="3">
    <location>
        <begin position="168"/>
        <end position="185"/>
    </location>
</feature>
<keyword evidence="3" id="KW-0472">Membrane</keyword>
<protein>
    <submittedName>
        <fullName evidence="5">Permease of the drug/metabolite transporter (DMT) superfamily</fullName>
    </submittedName>
</protein>
<feature type="transmembrane region" description="Helical" evidence="3">
    <location>
        <begin position="139"/>
        <end position="156"/>
    </location>
</feature>
<dbReference type="SUPFAM" id="SSF103481">
    <property type="entry name" value="Multidrug resistance efflux transporter EmrE"/>
    <property type="match status" value="2"/>
</dbReference>
<feature type="transmembrane region" description="Helical" evidence="3">
    <location>
        <begin position="229"/>
        <end position="251"/>
    </location>
</feature>
<organism evidence="5 6">
    <name type="scientific">Paenibacillus jilunlii</name>
    <dbReference type="NCBI Taxonomy" id="682956"/>
    <lineage>
        <taxon>Bacteria</taxon>
        <taxon>Bacillati</taxon>
        <taxon>Bacillota</taxon>
        <taxon>Bacilli</taxon>
        <taxon>Bacillales</taxon>
        <taxon>Paenibacillaceae</taxon>
        <taxon>Paenibacillus</taxon>
    </lineage>
</organism>
<feature type="transmembrane region" description="Helical" evidence="3">
    <location>
        <begin position="21"/>
        <end position="43"/>
    </location>
</feature>
<sequence length="319" mass="34382">MLLLCDFIQSERKLDVNTQKPPVPVPLLMLIGIVAVSFSAIFIKWSAAPASVQGMYRLLFTSLLMLPFARPYSGAACALRRKDWLLLGASGMLLALHFLLWMGSLKYTSVASSTMIMALEPVFIMLGAYILYKDRSTGAAILGLAISIFGVVFIGWGDIGLSPDNLKGDLLSVGGTVAVAGHLLIGQRLVARMPSYLYSLIVFISAAVIFAVYNMLAGISFLNYPPREWGIFVLLAVVPTVFGHILFNWLLQFTSATTVSMNILGEPVGASVLAFLLLGEQLTGLQWTGGVLVMVGLAVYLLSGRKKAVKVNESLQSAS</sequence>
<dbReference type="PANTHER" id="PTHR22911:SF76">
    <property type="entry name" value="EAMA DOMAIN-CONTAINING PROTEIN"/>
    <property type="match status" value="1"/>
</dbReference>
<feature type="transmembrane region" description="Helical" evidence="3">
    <location>
        <begin position="55"/>
        <end position="72"/>
    </location>
</feature>
<comment type="similarity">
    <text evidence="2">Belongs to the EamA transporter family.</text>
</comment>